<organism evidence="1">
    <name type="scientific">marine metagenome</name>
    <dbReference type="NCBI Taxonomy" id="408172"/>
    <lineage>
        <taxon>unclassified sequences</taxon>
        <taxon>metagenomes</taxon>
        <taxon>ecological metagenomes</taxon>
    </lineage>
</organism>
<proteinExistence type="predicted"/>
<accession>A0A382BWU4</accession>
<evidence type="ECO:0000313" key="1">
    <source>
        <dbReference type="EMBL" id="SVB18089.1"/>
    </source>
</evidence>
<protein>
    <submittedName>
        <fullName evidence="1">Uncharacterized protein</fullName>
    </submittedName>
</protein>
<dbReference type="EMBL" id="UINC01031672">
    <property type="protein sequence ID" value="SVB18089.1"/>
    <property type="molecule type" value="Genomic_DNA"/>
</dbReference>
<feature type="non-terminal residue" evidence="1">
    <location>
        <position position="101"/>
    </location>
</feature>
<gene>
    <name evidence="1" type="ORF">METZ01_LOCUS170943</name>
</gene>
<sequence>MMSMYRKLSLLLVSVALLSHKVSTQELPPGYVDPQPILEAAAQAIGTTNLRCITISGEAYGSMVGQQRLAGYDVDWPRGKPLRAYTRTMNWDMRTMTETFD</sequence>
<dbReference type="AlphaFoldDB" id="A0A382BWU4"/>
<name>A0A382BWU4_9ZZZZ</name>
<reference evidence="1" key="1">
    <citation type="submission" date="2018-05" db="EMBL/GenBank/DDBJ databases">
        <authorList>
            <person name="Lanie J.A."/>
            <person name="Ng W.-L."/>
            <person name="Kazmierczak K.M."/>
            <person name="Andrzejewski T.M."/>
            <person name="Davidsen T.M."/>
            <person name="Wayne K.J."/>
            <person name="Tettelin H."/>
            <person name="Glass J.I."/>
            <person name="Rusch D."/>
            <person name="Podicherti R."/>
            <person name="Tsui H.-C.T."/>
            <person name="Winkler M.E."/>
        </authorList>
    </citation>
    <scope>NUCLEOTIDE SEQUENCE</scope>
</reference>